<dbReference type="Proteomes" id="UP001283361">
    <property type="component" value="Unassembled WGS sequence"/>
</dbReference>
<keyword evidence="2" id="KW-1185">Reference proteome</keyword>
<proteinExistence type="predicted"/>
<name>A0AAE1D371_9GAST</name>
<reference evidence="1" key="1">
    <citation type="journal article" date="2023" name="G3 (Bethesda)">
        <title>A reference genome for the long-term kleptoplast-retaining sea slug Elysia crispata morphotype clarki.</title>
        <authorList>
            <person name="Eastman K.E."/>
            <person name="Pendleton A.L."/>
            <person name="Shaikh M.A."/>
            <person name="Suttiyut T."/>
            <person name="Ogas R."/>
            <person name="Tomko P."/>
            <person name="Gavelis G."/>
            <person name="Widhalm J.R."/>
            <person name="Wisecaver J.H."/>
        </authorList>
    </citation>
    <scope>NUCLEOTIDE SEQUENCE</scope>
    <source>
        <strain evidence="1">ECLA1</strain>
    </source>
</reference>
<sequence>MRQFYLVCESMNIGMYRYSSFIQFVSPEHWKVSIHQFYRICETVNIGVYRYTSQPSCQRFQSHCTVRRQFTSRRGFSPPNAHRRRKRGCNRVLDATWLAVPKTTSFYLTMWRHFV</sequence>
<organism evidence="1 2">
    <name type="scientific">Elysia crispata</name>
    <name type="common">lettuce slug</name>
    <dbReference type="NCBI Taxonomy" id="231223"/>
    <lineage>
        <taxon>Eukaryota</taxon>
        <taxon>Metazoa</taxon>
        <taxon>Spiralia</taxon>
        <taxon>Lophotrochozoa</taxon>
        <taxon>Mollusca</taxon>
        <taxon>Gastropoda</taxon>
        <taxon>Heterobranchia</taxon>
        <taxon>Euthyneura</taxon>
        <taxon>Panpulmonata</taxon>
        <taxon>Sacoglossa</taxon>
        <taxon>Placobranchoidea</taxon>
        <taxon>Plakobranchidae</taxon>
        <taxon>Elysia</taxon>
    </lineage>
</organism>
<dbReference type="EMBL" id="JAWDGP010005596">
    <property type="protein sequence ID" value="KAK3755515.1"/>
    <property type="molecule type" value="Genomic_DNA"/>
</dbReference>
<dbReference type="AlphaFoldDB" id="A0AAE1D371"/>
<evidence type="ECO:0000313" key="2">
    <source>
        <dbReference type="Proteomes" id="UP001283361"/>
    </source>
</evidence>
<protein>
    <submittedName>
        <fullName evidence="1">Uncharacterized protein</fullName>
    </submittedName>
</protein>
<gene>
    <name evidence="1" type="ORF">RRG08_063591</name>
</gene>
<comment type="caution">
    <text evidence="1">The sequence shown here is derived from an EMBL/GenBank/DDBJ whole genome shotgun (WGS) entry which is preliminary data.</text>
</comment>
<evidence type="ECO:0000313" key="1">
    <source>
        <dbReference type="EMBL" id="KAK3755515.1"/>
    </source>
</evidence>
<accession>A0AAE1D371</accession>